<dbReference type="GO" id="GO:0005886">
    <property type="term" value="C:plasma membrane"/>
    <property type="evidence" value="ECO:0007669"/>
    <property type="project" value="InterPro"/>
</dbReference>
<keyword evidence="2" id="KW-0812">Transmembrane</keyword>
<dbReference type="EMBL" id="JH930480">
    <property type="protein sequence ID" value="EKM49699.1"/>
    <property type="molecule type" value="Genomic_DNA"/>
</dbReference>
<accession>K5VSZ1</accession>
<dbReference type="RefSeq" id="XP_007401756.1">
    <property type="nucleotide sequence ID" value="XM_007401694.1"/>
</dbReference>
<feature type="transmembrane region" description="Helical" evidence="2">
    <location>
        <begin position="191"/>
        <end position="215"/>
    </location>
</feature>
<dbReference type="GO" id="GO:0007232">
    <property type="term" value="P:osmosensory signaling pathway via Sho1 osmosensor"/>
    <property type="evidence" value="ECO:0007669"/>
    <property type="project" value="InterPro"/>
</dbReference>
<dbReference type="PANTHER" id="PTHR35778:SF1">
    <property type="entry name" value="SIGNALING MUCIN HKR1-RELATED"/>
    <property type="match status" value="1"/>
</dbReference>
<dbReference type="InterPro" id="IPR039295">
    <property type="entry name" value="MSB2"/>
</dbReference>
<dbReference type="InParanoid" id="K5VSZ1"/>
<proteinExistence type="predicted"/>
<dbReference type="GO" id="GO:0001402">
    <property type="term" value="P:signal transduction involved in filamentous growth"/>
    <property type="evidence" value="ECO:0007669"/>
    <property type="project" value="TreeGrafter"/>
</dbReference>
<keyword evidence="2" id="KW-1133">Transmembrane helix</keyword>
<name>K5VSZ1_PHACS</name>
<dbReference type="GO" id="GO:0030010">
    <property type="term" value="P:establishment of cell polarity"/>
    <property type="evidence" value="ECO:0007669"/>
    <property type="project" value="TreeGrafter"/>
</dbReference>
<dbReference type="PANTHER" id="PTHR35778">
    <property type="entry name" value="SIGNALING MUCIN HKR1-RELATED"/>
    <property type="match status" value="1"/>
</dbReference>
<dbReference type="GO" id="GO:0006972">
    <property type="term" value="P:hyperosmotic response"/>
    <property type="evidence" value="ECO:0007669"/>
    <property type="project" value="TreeGrafter"/>
</dbReference>
<protein>
    <submittedName>
        <fullName evidence="3">Uncharacterized protein</fullName>
    </submittedName>
</protein>
<dbReference type="GO" id="GO:0009986">
    <property type="term" value="C:cell surface"/>
    <property type="evidence" value="ECO:0007669"/>
    <property type="project" value="TreeGrafter"/>
</dbReference>
<dbReference type="Proteomes" id="UP000008370">
    <property type="component" value="Unassembled WGS sequence"/>
</dbReference>
<reference evidence="3 4" key="1">
    <citation type="journal article" date="2012" name="BMC Genomics">
        <title>Comparative genomics of the white-rot fungi, Phanerochaete carnosa and P. chrysosporium, to elucidate the genetic basis of the distinct wood types they colonize.</title>
        <authorList>
            <person name="Suzuki H."/>
            <person name="MacDonald J."/>
            <person name="Syed K."/>
            <person name="Salamov A."/>
            <person name="Hori C."/>
            <person name="Aerts A."/>
            <person name="Henrissat B."/>
            <person name="Wiebenga A."/>
            <person name="vanKuyk P.A."/>
            <person name="Barry K."/>
            <person name="Lindquist E."/>
            <person name="LaButti K."/>
            <person name="Lapidus A."/>
            <person name="Lucas S."/>
            <person name="Coutinho P."/>
            <person name="Gong Y."/>
            <person name="Samejima M."/>
            <person name="Mahadevan R."/>
            <person name="Abou-Zaid M."/>
            <person name="de Vries R.P."/>
            <person name="Igarashi K."/>
            <person name="Yadav J.S."/>
            <person name="Grigoriev I.V."/>
            <person name="Master E.R."/>
        </authorList>
    </citation>
    <scope>NUCLEOTIDE SEQUENCE [LARGE SCALE GENOMIC DNA]</scope>
    <source>
        <strain evidence="3 4">HHB-10118-sp</strain>
    </source>
</reference>
<dbReference type="GO" id="GO:0031505">
    <property type="term" value="P:fungal-type cell wall organization"/>
    <property type="evidence" value="ECO:0007669"/>
    <property type="project" value="TreeGrafter"/>
</dbReference>
<keyword evidence="2" id="KW-0472">Membrane</keyword>
<feature type="region of interest" description="Disordered" evidence="1">
    <location>
        <begin position="159"/>
        <end position="187"/>
    </location>
</feature>
<dbReference type="KEGG" id="pco:PHACADRAFT_201388"/>
<dbReference type="STRING" id="650164.K5VSZ1"/>
<feature type="compositionally biased region" description="Polar residues" evidence="1">
    <location>
        <begin position="160"/>
        <end position="169"/>
    </location>
</feature>
<dbReference type="GeneID" id="18911605"/>
<dbReference type="AlphaFoldDB" id="K5VSZ1"/>
<evidence type="ECO:0000313" key="4">
    <source>
        <dbReference type="Proteomes" id="UP000008370"/>
    </source>
</evidence>
<dbReference type="OrthoDB" id="3366093at2759"/>
<dbReference type="HOGENOM" id="CLU_055654_0_0_1"/>
<feature type="region of interest" description="Disordered" evidence="1">
    <location>
        <begin position="225"/>
        <end position="252"/>
    </location>
</feature>
<dbReference type="GO" id="GO:0005034">
    <property type="term" value="F:osmosensor activity"/>
    <property type="evidence" value="ECO:0007669"/>
    <property type="project" value="InterPro"/>
</dbReference>
<evidence type="ECO:0000256" key="1">
    <source>
        <dbReference type="SAM" id="MobiDB-lite"/>
    </source>
</evidence>
<sequence>MTSVSTSSVAPTASPSQAALPANLPSLIYPPGGPGTNPGPGFTLISLLFDEELPWNLVATSSDSATQIFAWTPLILAAGLNVSESQVLTYALQVYVPSSYQSTQDADELGTIFLAYIPTGQVDTLAQQLLVKTSALYNALGPPYNTLAAHFVATFPVGSTPPSDSTNPQSNNDTSSGSSGASNSSKTREDAIIGVVSSLGAITLIVLAFLGVRAVKQRRALAHRRLAEPSGEAENEYAGARPEGQEFDRDSVGGQRRRSFYYAEDSLRVHEVSEQVMRERRPVNAEMIGAPVLRDNTMDW</sequence>
<keyword evidence="4" id="KW-1185">Reference proteome</keyword>
<evidence type="ECO:0000256" key="2">
    <source>
        <dbReference type="SAM" id="Phobius"/>
    </source>
</evidence>
<dbReference type="GO" id="GO:0030427">
    <property type="term" value="C:site of polarized growth"/>
    <property type="evidence" value="ECO:0007669"/>
    <property type="project" value="TreeGrafter"/>
</dbReference>
<dbReference type="GO" id="GO:0005576">
    <property type="term" value="C:extracellular region"/>
    <property type="evidence" value="ECO:0007669"/>
    <property type="project" value="TreeGrafter"/>
</dbReference>
<feature type="compositionally biased region" description="Low complexity" evidence="1">
    <location>
        <begin position="170"/>
        <end position="185"/>
    </location>
</feature>
<organism evidence="3 4">
    <name type="scientific">Phanerochaete carnosa (strain HHB-10118-sp)</name>
    <name type="common">White-rot fungus</name>
    <name type="synonym">Peniophora carnosa</name>
    <dbReference type="NCBI Taxonomy" id="650164"/>
    <lineage>
        <taxon>Eukaryota</taxon>
        <taxon>Fungi</taxon>
        <taxon>Dikarya</taxon>
        <taxon>Basidiomycota</taxon>
        <taxon>Agaricomycotina</taxon>
        <taxon>Agaricomycetes</taxon>
        <taxon>Polyporales</taxon>
        <taxon>Phanerochaetaceae</taxon>
        <taxon>Phanerochaete</taxon>
    </lineage>
</organism>
<gene>
    <name evidence="3" type="ORF">PHACADRAFT_201388</name>
</gene>
<evidence type="ECO:0000313" key="3">
    <source>
        <dbReference type="EMBL" id="EKM49699.1"/>
    </source>
</evidence>